<sequence>MSVRPIVIALFALSATLIKAQYTGDATFYTPGLGACGAYSSPSDYIVAVAAPTFDSYPGAGSNPNQNPICFKHITVNYQGQSVDVTIVDRCADCPGANLDLSPAAFDVLADPSVGRLYNVQWNYD</sequence>
<dbReference type="CDD" id="cd22191">
    <property type="entry name" value="DPBB_RlpA_EXP_N-like"/>
    <property type="match status" value="1"/>
</dbReference>
<evidence type="ECO:0000313" key="4">
    <source>
        <dbReference type="EMBL" id="KIM91522.1"/>
    </source>
</evidence>
<protein>
    <recommendedName>
        <fullName evidence="3">RlpA-like protein double-psi beta-barrel domain-containing protein</fullName>
    </recommendedName>
</protein>
<dbReference type="STRING" id="765440.A0A0C3CP63"/>
<gene>
    <name evidence="4" type="ORF">PILCRDRAFT_810813</name>
</gene>
<dbReference type="AlphaFoldDB" id="A0A0C3CP63"/>
<dbReference type="Proteomes" id="UP000054166">
    <property type="component" value="Unassembled WGS sequence"/>
</dbReference>
<evidence type="ECO:0000259" key="3">
    <source>
        <dbReference type="Pfam" id="PF03330"/>
    </source>
</evidence>
<feature type="chain" id="PRO_5002162905" description="RlpA-like protein double-psi beta-barrel domain-containing protein" evidence="2">
    <location>
        <begin position="21"/>
        <end position="125"/>
    </location>
</feature>
<dbReference type="InParanoid" id="A0A0C3CP63"/>
<evidence type="ECO:0000256" key="2">
    <source>
        <dbReference type="SAM" id="SignalP"/>
    </source>
</evidence>
<dbReference type="InterPro" id="IPR051477">
    <property type="entry name" value="Expansin_CellWall"/>
</dbReference>
<accession>A0A0C3CP63</accession>
<keyword evidence="5" id="KW-1185">Reference proteome</keyword>
<reference evidence="4 5" key="1">
    <citation type="submission" date="2014-04" db="EMBL/GenBank/DDBJ databases">
        <authorList>
            <consortium name="DOE Joint Genome Institute"/>
            <person name="Kuo A."/>
            <person name="Tarkka M."/>
            <person name="Buscot F."/>
            <person name="Kohler A."/>
            <person name="Nagy L.G."/>
            <person name="Floudas D."/>
            <person name="Copeland A."/>
            <person name="Barry K.W."/>
            <person name="Cichocki N."/>
            <person name="Veneault-Fourrey C."/>
            <person name="LaButti K."/>
            <person name="Lindquist E.A."/>
            <person name="Lipzen A."/>
            <person name="Lundell T."/>
            <person name="Morin E."/>
            <person name="Murat C."/>
            <person name="Sun H."/>
            <person name="Tunlid A."/>
            <person name="Henrissat B."/>
            <person name="Grigoriev I.V."/>
            <person name="Hibbett D.S."/>
            <person name="Martin F."/>
            <person name="Nordberg H.P."/>
            <person name="Cantor M.N."/>
            <person name="Hua S.X."/>
        </authorList>
    </citation>
    <scope>NUCLEOTIDE SEQUENCE [LARGE SCALE GENOMIC DNA]</scope>
    <source>
        <strain evidence="4 5">F 1598</strain>
    </source>
</reference>
<name>A0A0C3CP63_PILCF</name>
<dbReference type="EMBL" id="KN832971">
    <property type="protein sequence ID" value="KIM91522.1"/>
    <property type="molecule type" value="Genomic_DNA"/>
</dbReference>
<dbReference type="OrthoDB" id="623670at2759"/>
<dbReference type="InterPro" id="IPR009009">
    <property type="entry name" value="RlpA-like_DPBB"/>
</dbReference>
<keyword evidence="1 2" id="KW-0732">Signal</keyword>
<dbReference type="PANTHER" id="PTHR31836:SF28">
    <property type="entry name" value="SRCR DOMAIN-CONTAINING PROTEIN-RELATED"/>
    <property type="match status" value="1"/>
</dbReference>
<dbReference type="SUPFAM" id="SSF50685">
    <property type="entry name" value="Barwin-like endoglucanases"/>
    <property type="match status" value="1"/>
</dbReference>
<dbReference type="Pfam" id="PF03330">
    <property type="entry name" value="DPBB_1"/>
    <property type="match status" value="1"/>
</dbReference>
<proteinExistence type="predicted"/>
<feature type="domain" description="RlpA-like protein double-psi beta-barrel" evidence="3">
    <location>
        <begin position="63"/>
        <end position="116"/>
    </location>
</feature>
<dbReference type="HOGENOM" id="CLU_047639_6_2_1"/>
<evidence type="ECO:0000313" key="5">
    <source>
        <dbReference type="Proteomes" id="UP000054166"/>
    </source>
</evidence>
<reference evidence="5" key="2">
    <citation type="submission" date="2015-01" db="EMBL/GenBank/DDBJ databases">
        <title>Evolutionary Origins and Diversification of the Mycorrhizal Mutualists.</title>
        <authorList>
            <consortium name="DOE Joint Genome Institute"/>
            <consortium name="Mycorrhizal Genomics Consortium"/>
            <person name="Kohler A."/>
            <person name="Kuo A."/>
            <person name="Nagy L.G."/>
            <person name="Floudas D."/>
            <person name="Copeland A."/>
            <person name="Barry K.W."/>
            <person name="Cichocki N."/>
            <person name="Veneault-Fourrey C."/>
            <person name="LaButti K."/>
            <person name="Lindquist E.A."/>
            <person name="Lipzen A."/>
            <person name="Lundell T."/>
            <person name="Morin E."/>
            <person name="Murat C."/>
            <person name="Riley R."/>
            <person name="Ohm R."/>
            <person name="Sun H."/>
            <person name="Tunlid A."/>
            <person name="Henrissat B."/>
            <person name="Grigoriev I.V."/>
            <person name="Hibbett D.S."/>
            <person name="Martin F."/>
        </authorList>
    </citation>
    <scope>NUCLEOTIDE SEQUENCE [LARGE SCALE GENOMIC DNA]</scope>
    <source>
        <strain evidence="5">F 1598</strain>
    </source>
</reference>
<dbReference type="PANTHER" id="PTHR31836">
    <property type="match status" value="1"/>
</dbReference>
<dbReference type="Gene3D" id="2.40.40.10">
    <property type="entry name" value="RlpA-like domain"/>
    <property type="match status" value="1"/>
</dbReference>
<evidence type="ECO:0000256" key="1">
    <source>
        <dbReference type="ARBA" id="ARBA00022729"/>
    </source>
</evidence>
<dbReference type="InterPro" id="IPR036908">
    <property type="entry name" value="RlpA-like_sf"/>
</dbReference>
<feature type="signal peptide" evidence="2">
    <location>
        <begin position="1"/>
        <end position="20"/>
    </location>
</feature>
<organism evidence="4 5">
    <name type="scientific">Piloderma croceum (strain F 1598)</name>
    <dbReference type="NCBI Taxonomy" id="765440"/>
    <lineage>
        <taxon>Eukaryota</taxon>
        <taxon>Fungi</taxon>
        <taxon>Dikarya</taxon>
        <taxon>Basidiomycota</taxon>
        <taxon>Agaricomycotina</taxon>
        <taxon>Agaricomycetes</taxon>
        <taxon>Agaricomycetidae</taxon>
        <taxon>Atheliales</taxon>
        <taxon>Atheliaceae</taxon>
        <taxon>Piloderma</taxon>
    </lineage>
</organism>